<dbReference type="GeneID" id="6165781"/>
<dbReference type="Proteomes" id="UP000001694">
    <property type="component" value="Chromosome"/>
</dbReference>
<dbReference type="RefSeq" id="WP_012350974.1">
    <property type="nucleotide sequence ID" value="NC_010525.1"/>
</dbReference>
<dbReference type="EMBL" id="CP001014">
    <property type="protein sequence ID" value="ACB40555.1"/>
    <property type="molecule type" value="Genomic_DNA"/>
</dbReference>
<keyword evidence="2" id="KW-1185">Reference proteome</keyword>
<dbReference type="STRING" id="444157.Tneu_1632"/>
<dbReference type="KEGG" id="tne:Tneu_1632"/>
<sequence length="75" mass="8398">MEVVMVFKGRPPESWRGIPGVRAIAAEELGEVEGRFVLVVGDWELARRLGVGFLAEEEAEELLAYMRKRLGVDPN</sequence>
<dbReference type="OrthoDB" id="28707at2157"/>
<name>B1YA05_PYRNV</name>
<organism evidence="1 2">
    <name type="scientific">Pyrobaculum neutrophilum (strain DSM 2338 / JCM 9278 / NBRC 100436 / V24Sta)</name>
    <name type="common">Thermoproteus neutrophilus</name>
    <dbReference type="NCBI Taxonomy" id="444157"/>
    <lineage>
        <taxon>Archaea</taxon>
        <taxon>Thermoproteota</taxon>
        <taxon>Thermoprotei</taxon>
        <taxon>Thermoproteales</taxon>
        <taxon>Thermoproteaceae</taxon>
        <taxon>Pyrobaculum</taxon>
    </lineage>
</organism>
<proteinExistence type="predicted"/>
<evidence type="ECO:0000313" key="1">
    <source>
        <dbReference type="EMBL" id="ACB40555.1"/>
    </source>
</evidence>
<dbReference type="AlphaFoldDB" id="B1YA05"/>
<dbReference type="HOGENOM" id="CLU_184186_0_0_2"/>
<reference evidence="1" key="1">
    <citation type="submission" date="2008-03" db="EMBL/GenBank/DDBJ databases">
        <title>Complete sequence of Thermoproteus neutrophilus V24Sta.</title>
        <authorList>
            <consortium name="US DOE Joint Genome Institute"/>
            <person name="Copeland A."/>
            <person name="Lucas S."/>
            <person name="Lapidus A."/>
            <person name="Glavina del Rio T."/>
            <person name="Dalin E."/>
            <person name="Tice H."/>
            <person name="Bruce D."/>
            <person name="Goodwin L."/>
            <person name="Pitluck S."/>
            <person name="Sims D."/>
            <person name="Brettin T."/>
            <person name="Detter J.C."/>
            <person name="Han C."/>
            <person name="Kuske C.R."/>
            <person name="Schmutz J."/>
            <person name="Larimer F."/>
            <person name="Land M."/>
            <person name="Hauser L."/>
            <person name="Kyrpides N."/>
            <person name="Mikhailova N."/>
            <person name="Biddle J.F."/>
            <person name="Zhang Z."/>
            <person name="Fitz-Gibbon S.T."/>
            <person name="Lowe T.M."/>
            <person name="Saltikov C."/>
            <person name="House C.H."/>
            <person name="Richardson P."/>
        </authorList>
    </citation>
    <scope>NUCLEOTIDE SEQUENCE [LARGE SCALE GENOMIC DNA]</scope>
    <source>
        <strain evidence="1">V24Sta</strain>
    </source>
</reference>
<gene>
    <name evidence="1" type="ordered locus">Tneu_1632</name>
</gene>
<accession>B1YA05</accession>
<protein>
    <submittedName>
        <fullName evidence="1">Uncharacterized protein</fullName>
    </submittedName>
</protein>
<evidence type="ECO:0000313" key="2">
    <source>
        <dbReference type="Proteomes" id="UP000001694"/>
    </source>
</evidence>
<dbReference type="eggNOG" id="arCOG07065">
    <property type="taxonomic scope" value="Archaea"/>
</dbReference>